<dbReference type="InterPro" id="IPR002129">
    <property type="entry name" value="PyrdxlP-dep_de-COase"/>
</dbReference>
<dbReference type="OrthoDB" id="2161780at2759"/>
<dbReference type="SUPFAM" id="SSF53383">
    <property type="entry name" value="PLP-dependent transferases"/>
    <property type="match status" value="1"/>
</dbReference>
<dbReference type="GO" id="GO:0019752">
    <property type="term" value="P:carboxylic acid metabolic process"/>
    <property type="evidence" value="ECO:0007669"/>
    <property type="project" value="InterPro"/>
</dbReference>
<keyword evidence="2 4" id="KW-0663">Pyridoxal phosphate</keyword>
<evidence type="ECO:0000256" key="1">
    <source>
        <dbReference type="ARBA" id="ARBA00001933"/>
    </source>
</evidence>
<reference evidence="5 6" key="1">
    <citation type="journal article" date="2012" name="Sci. Rep.">
        <title>Genomic perspectives on the evolution of fungal entomopathogenicity in Beauveria bassiana.</title>
        <authorList>
            <person name="Xiao G."/>
            <person name="Ying S.H."/>
            <person name="Zheng P."/>
            <person name="Wang Z.L."/>
            <person name="Zhang S."/>
            <person name="Xie X.Q."/>
            <person name="Shang Y."/>
            <person name="St Leger R.J."/>
            <person name="Zhao G.P."/>
            <person name="Wang C."/>
            <person name="Feng M.G."/>
        </authorList>
    </citation>
    <scope>NUCLEOTIDE SEQUENCE [LARGE SCALE GENOMIC DNA]</scope>
    <source>
        <strain evidence="5 6">ARSEF 2860</strain>
    </source>
</reference>
<dbReference type="PANTHER" id="PTHR42735:SF4">
    <property type="entry name" value="PYRIDOXAL PHOSPHATE-DEPENDENT DECARBOXYLASE FAMILY PROTEIN"/>
    <property type="match status" value="1"/>
</dbReference>
<evidence type="ECO:0000313" key="5">
    <source>
        <dbReference type="EMBL" id="EJP67618.1"/>
    </source>
</evidence>
<gene>
    <name evidence="5" type="ORF">BBA_03398</name>
</gene>
<dbReference type="InParanoid" id="J5JRN0"/>
<protein>
    <submittedName>
        <fullName evidence="5">Pyridoxal-dependent decarboxylase domain protein</fullName>
    </submittedName>
</protein>
<dbReference type="Gene3D" id="3.40.640.10">
    <property type="entry name" value="Type I PLP-dependent aspartate aminotransferase-like (Major domain)"/>
    <property type="match status" value="1"/>
</dbReference>
<dbReference type="GO" id="GO:0016830">
    <property type="term" value="F:carbon-carbon lyase activity"/>
    <property type="evidence" value="ECO:0007669"/>
    <property type="project" value="InterPro"/>
</dbReference>
<keyword evidence="3" id="KW-0456">Lyase</keyword>
<accession>J5JRN0</accession>
<dbReference type="Pfam" id="PF00282">
    <property type="entry name" value="Pyridoxal_deC"/>
    <property type="match status" value="1"/>
</dbReference>
<evidence type="ECO:0000256" key="4">
    <source>
        <dbReference type="PIRSR" id="PIRSR602129-50"/>
    </source>
</evidence>
<dbReference type="RefSeq" id="XP_008596717.1">
    <property type="nucleotide sequence ID" value="XM_008598495.1"/>
</dbReference>
<dbReference type="Proteomes" id="UP000002762">
    <property type="component" value="Unassembled WGS sequence"/>
</dbReference>
<dbReference type="InterPro" id="IPR015421">
    <property type="entry name" value="PyrdxlP-dep_Trfase_major"/>
</dbReference>
<feature type="modified residue" description="N6-(pyridoxal phosphate)lysine" evidence="4">
    <location>
        <position position="455"/>
    </location>
</feature>
<dbReference type="InterPro" id="IPR050477">
    <property type="entry name" value="GrpII_AminoAcid_Decarb"/>
</dbReference>
<evidence type="ECO:0000256" key="3">
    <source>
        <dbReference type="ARBA" id="ARBA00023239"/>
    </source>
</evidence>
<dbReference type="AlphaFoldDB" id="J5JRN0"/>
<sequence length="1020" mass="113834">MPAHRLFDSKPIASLISAMPGHRTQGDIDENQAKHALVSSWFLGPRAENMDVLQSLFGQVLERQKQARVELAEQDQDIFITEEMKALDIYQQSIHRLADNSKELSDKLAEHSVPFWSPRYNGHMNMDTTLASIIGYMSTMMYNPNNVATEASPITTEIERQVGEQLCEMLGYNGLNEDPAPWGHITCDGSVANLEAIWATRNLKFYPFSLKLAIEKGPLKFLSTIKPPFIVETCNAGPKEFLKLTKEELLNLTPPTVLSIPTLLGEKYSISSGFLQDALKPYLVQTMGKGELESMFDINKGKYMICATKHYSWPKGGDSQKAISGIGSEGFVDIDVDNEVRMNANDLRKKIDKCIENEIPIFGVVAIMGSTEHGACDPLAEIIKMREEYQREKGVSFAVHCDAAWGGYFASLLRPLKRRVPGFIPYVPAMPLNPYTETQLQHLKDADSITIDPHKSGYINYPAGGLCYRDGRMRYLLTWTSPYVFHEGDEQGSIGVYGVEGSKPGASAVATWLAHESLGLNQDGYGRLLGEAIFSCTKLYCHWATMTPRPKDKLEHRVPADSLIVAPIISLPSERTSGGDVEAQKDYIRKEILGRDNKTLYEDKKAWKLLCELGGDLMINAFATNFKIGDEVNQDVGEANYLNQWIFSKLSVLSVKDVVKERPLFLTGSEFGEKPYGKCLETFKFRLGLKTTDKEGNVKASRGDLRFLSNVTMSPWPTSPDFLSTMVEDFRKVAERGVERCLIRNTRTPDFHGFVVQGLKKVYFTHIALFNMANYRKQLIIAADLPANVHARYTEERGKNPGQFYTIANMEKKKLEDLIAGLLNPDTASKLKFRLDKGFPAGENSALPVEKDFALSNVRVVVDESMSFAALDDDYPAKMPFYLYGSKSEVHVDHVLKKAPNAQISADLVKTDLSAHLTDEQLKNGVVVVMDDVFEASLQPLPTTVQDSEKKKQIPNLNAPGLSLVKGVDHKASVYKTYEEAKRGEGEPIATGIISIGDTVYADWHVINMDPAAENEEQQH</sequence>
<organism evidence="5 6">
    <name type="scientific">Beauveria bassiana (strain ARSEF 2860)</name>
    <name type="common">White muscardine disease fungus</name>
    <name type="synonym">Tritirachium shiotae</name>
    <dbReference type="NCBI Taxonomy" id="655819"/>
    <lineage>
        <taxon>Eukaryota</taxon>
        <taxon>Fungi</taxon>
        <taxon>Dikarya</taxon>
        <taxon>Ascomycota</taxon>
        <taxon>Pezizomycotina</taxon>
        <taxon>Sordariomycetes</taxon>
        <taxon>Hypocreomycetidae</taxon>
        <taxon>Hypocreales</taxon>
        <taxon>Cordycipitaceae</taxon>
        <taxon>Beauveria</taxon>
    </lineage>
</organism>
<keyword evidence="6" id="KW-1185">Reference proteome</keyword>
<evidence type="ECO:0000256" key="2">
    <source>
        <dbReference type="ARBA" id="ARBA00022898"/>
    </source>
</evidence>
<dbReference type="GO" id="GO:0030170">
    <property type="term" value="F:pyridoxal phosphate binding"/>
    <property type="evidence" value="ECO:0007669"/>
    <property type="project" value="InterPro"/>
</dbReference>
<dbReference type="PANTHER" id="PTHR42735">
    <property type="match status" value="1"/>
</dbReference>
<proteinExistence type="predicted"/>
<comment type="cofactor">
    <cofactor evidence="1 4">
        <name>pyridoxal 5'-phosphate</name>
        <dbReference type="ChEBI" id="CHEBI:597326"/>
    </cofactor>
</comment>
<evidence type="ECO:0000313" key="6">
    <source>
        <dbReference type="Proteomes" id="UP000002762"/>
    </source>
</evidence>
<dbReference type="GeneID" id="19886410"/>
<name>J5JRN0_BEAB2</name>
<dbReference type="EMBL" id="JH725156">
    <property type="protein sequence ID" value="EJP67618.1"/>
    <property type="molecule type" value="Genomic_DNA"/>
</dbReference>
<dbReference type="STRING" id="655819.J5JRN0"/>
<dbReference type="InterPro" id="IPR015424">
    <property type="entry name" value="PyrdxlP-dep_Trfase"/>
</dbReference>
<dbReference type="HOGENOM" id="CLU_005446_1_0_1"/>